<sequence>MVIETPWVELADVAASSVSGWRAVWVVVGIAVAFLPIVVWKARWAERWQWWKSVLFFVAWFCVGVPIAAVIAGDTHSSAHADDVLTRALTAQPAVLQPGSVVVEQSDHSAGTSMHAPYQGEETEYTVAFSVIAADRLSRCEGTVTLKRNNAPRGRNAPVFARLRANCASAPVSPAPAAP</sequence>
<dbReference type="RefSeq" id="WP_212553837.1">
    <property type="nucleotide sequence ID" value="NZ_JAGXOE010000026.1"/>
</dbReference>
<protein>
    <submittedName>
        <fullName evidence="2">Uncharacterized protein</fullName>
    </submittedName>
</protein>
<keyword evidence="3" id="KW-1185">Reference proteome</keyword>
<dbReference type="Proteomes" id="UP000676853">
    <property type="component" value="Unassembled WGS sequence"/>
</dbReference>
<reference evidence="2 3" key="1">
    <citation type="submission" date="2021-04" db="EMBL/GenBank/DDBJ databases">
        <title>Whole genome sequence analysis of a thiophenic sulfur metabolizing bacteria.</title>
        <authorList>
            <person name="Akhtar N."/>
            <person name="Akram J."/>
            <person name="Aslam A."/>
        </authorList>
    </citation>
    <scope>NUCLEOTIDE SEQUENCE [LARGE SCALE GENOMIC DNA]</scope>
    <source>
        <strain evidence="2 3">3OW</strain>
    </source>
</reference>
<name>A0ABS5NCI3_TSUPA</name>
<keyword evidence="1" id="KW-0812">Transmembrane</keyword>
<keyword evidence="1" id="KW-1133">Transmembrane helix</keyword>
<feature type="transmembrane region" description="Helical" evidence="1">
    <location>
        <begin position="20"/>
        <end position="42"/>
    </location>
</feature>
<organism evidence="2 3">
    <name type="scientific">Tsukamurella paurometabola</name>
    <name type="common">Corynebacterium paurometabolum</name>
    <dbReference type="NCBI Taxonomy" id="2061"/>
    <lineage>
        <taxon>Bacteria</taxon>
        <taxon>Bacillati</taxon>
        <taxon>Actinomycetota</taxon>
        <taxon>Actinomycetes</taxon>
        <taxon>Mycobacteriales</taxon>
        <taxon>Tsukamurellaceae</taxon>
        <taxon>Tsukamurella</taxon>
    </lineage>
</organism>
<accession>A0ABS5NCI3</accession>
<evidence type="ECO:0000313" key="2">
    <source>
        <dbReference type="EMBL" id="MBS4101986.1"/>
    </source>
</evidence>
<comment type="caution">
    <text evidence="2">The sequence shown here is derived from an EMBL/GenBank/DDBJ whole genome shotgun (WGS) entry which is preliminary data.</text>
</comment>
<gene>
    <name evidence="2" type="ORF">KFZ73_12165</name>
</gene>
<feature type="transmembrane region" description="Helical" evidence="1">
    <location>
        <begin position="54"/>
        <end position="73"/>
    </location>
</feature>
<evidence type="ECO:0000256" key="1">
    <source>
        <dbReference type="SAM" id="Phobius"/>
    </source>
</evidence>
<evidence type="ECO:0000313" key="3">
    <source>
        <dbReference type="Proteomes" id="UP000676853"/>
    </source>
</evidence>
<dbReference type="EMBL" id="JAGXOE010000026">
    <property type="protein sequence ID" value="MBS4101986.1"/>
    <property type="molecule type" value="Genomic_DNA"/>
</dbReference>
<proteinExistence type="predicted"/>
<keyword evidence="1" id="KW-0472">Membrane</keyword>